<dbReference type="OrthoDB" id="273561at2759"/>
<dbReference type="GeneID" id="26905903"/>
<dbReference type="Pfam" id="PF04463">
    <property type="entry name" value="2-thiour_desulf"/>
    <property type="match status" value="1"/>
</dbReference>
<gene>
    <name evidence="2" type="ORF">ABB37_05613</name>
</gene>
<dbReference type="PANTHER" id="PTHR30087:SF0">
    <property type="entry name" value="INNER MEMBRANE PROTEIN"/>
    <property type="match status" value="1"/>
</dbReference>
<dbReference type="RefSeq" id="XP_015657527.1">
    <property type="nucleotide sequence ID" value="XM_015803702.1"/>
</dbReference>
<evidence type="ECO:0000256" key="1">
    <source>
        <dbReference type="SAM" id="MobiDB-lite"/>
    </source>
</evidence>
<dbReference type="PANTHER" id="PTHR30087">
    <property type="entry name" value="INNER MEMBRANE PROTEIN"/>
    <property type="match status" value="1"/>
</dbReference>
<protein>
    <submittedName>
        <fullName evidence="2">Uncharacterized protein</fullName>
    </submittedName>
</protein>
<sequence length="368" mass="39334">MPSLSLASAWWRQHGLQERVRLFRASRQPTPPHRALPPNINNNGCSRTQYCRQAATTTAQSSLSSSSESRTTSTPTDTLASPPVLLMSACLLGFPVTYRGADVRLPATLRPTPLLFLTEVLWRELGLVCCVPVCPEMEWLGLSAPRPPLRLVRDETECKKAGATNAQENERCRVVDAVSPDRVFLSYHPFTDELPSAVVAALGAPLHAIDGVVLKARSPSCGVHDARLYSREAATARAASCAACSNSRLPSARPSQRPTAASASTSYAHVDGFFAMLLRNSLCSSCGEKRGGHAHGAPISLPVITSDRLLSRFYAADDATSPSSSSSGLPLNGGCGANGEVGLAHTSLDAFVESALRHREGRLARRHT</sequence>
<comment type="caution">
    <text evidence="2">The sequence shown here is derived from an EMBL/GenBank/DDBJ whole genome shotgun (WGS) entry which is preliminary data.</text>
</comment>
<dbReference type="Proteomes" id="UP000037923">
    <property type="component" value="Unassembled WGS sequence"/>
</dbReference>
<proteinExistence type="predicted"/>
<name>A0A0N0DUK9_LEPPY</name>
<dbReference type="AlphaFoldDB" id="A0A0N0DUK9"/>
<dbReference type="OMA" id="AWWRQHG"/>
<feature type="region of interest" description="Disordered" evidence="1">
    <location>
        <begin position="58"/>
        <end position="78"/>
    </location>
</feature>
<dbReference type="EMBL" id="LGTL01000011">
    <property type="protein sequence ID" value="KPA79088.1"/>
    <property type="molecule type" value="Genomic_DNA"/>
</dbReference>
<keyword evidence="3" id="KW-1185">Reference proteome</keyword>
<dbReference type="InterPro" id="IPR007553">
    <property type="entry name" value="2-thiour_desulf"/>
</dbReference>
<evidence type="ECO:0000313" key="3">
    <source>
        <dbReference type="Proteomes" id="UP000037923"/>
    </source>
</evidence>
<accession>A0A0N0DUK9</accession>
<evidence type="ECO:0000313" key="2">
    <source>
        <dbReference type="EMBL" id="KPA79088.1"/>
    </source>
</evidence>
<reference evidence="2 3" key="1">
    <citation type="submission" date="2015-07" db="EMBL/GenBank/DDBJ databases">
        <title>High-quality genome of monoxenous trypanosomatid Leptomonas pyrrhocoris.</title>
        <authorList>
            <person name="Flegontov P."/>
            <person name="Butenko A."/>
            <person name="Firsov S."/>
            <person name="Vlcek C."/>
            <person name="Logacheva M.D."/>
            <person name="Field M."/>
            <person name="Filatov D."/>
            <person name="Flegontova O."/>
            <person name="Gerasimov E."/>
            <person name="Jackson A.P."/>
            <person name="Kelly S."/>
            <person name="Opperdoes F."/>
            <person name="O'Reilly A."/>
            <person name="Votypka J."/>
            <person name="Yurchenko V."/>
            <person name="Lukes J."/>
        </authorList>
    </citation>
    <scope>NUCLEOTIDE SEQUENCE [LARGE SCALE GENOMIC DNA]</scope>
    <source>
        <strain evidence="2">H10</strain>
    </source>
</reference>
<organism evidence="2 3">
    <name type="scientific">Leptomonas pyrrhocoris</name>
    <name type="common">Firebug parasite</name>
    <dbReference type="NCBI Taxonomy" id="157538"/>
    <lineage>
        <taxon>Eukaryota</taxon>
        <taxon>Discoba</taxon>
        <taxon>Euglenozoa</taxon>
        <taxon>Kinetoplastea</taxon>
        <taxon>Metakinetoplastina</taxon>
        <taxon>Trypanosomatida</taxon>
        <taxon>Trypanosomatidae</taxon>
        <taxon>Leishmaniinae</taxon>
        <taxon>Leptomonas</taxon>
    </lineage>
</organism>
<dbReference type="VEuPathDB" id="TriTrypDB:LpyrH10_11_0780"/>